<dbReference type="InterPro" id="IPR002656">
    <property type="entry name" value="Acyl_transf_3_dom"/>
</dbReference>
<dbReference type="PANTHER" id="PTHR23028">
    <property type="entry name" value="ACETYLTRANSFERASE"/>
    <property type="match status" value="1"/>
</dbReference>
<evidence type="ECO:0000256" key="1">
    <source>
        <dbReference type="SAM" id="Phobius"/>
    </source>
</evidence>
<dbReference type="GO" id="GO:0016746">
    <property type="term" value="F:acyltransferase activity"/>
    <property type="evidence" value="ECO:0007669"/>
    <property type="project" value="UniProtKB-KW"/>
</dbReference>
<keyword evidence="1" id="KW-0812">Transmembrane</keyword>
<keyword evidence="3" id="KW-0808">Transferase</keyword>
<feature type="transmembrane region" description="Helical" evidence="1">
    <location>
        <begin position="276"/>
        <end position="296"/>
    </location>
</feature>
<evidence type="ECO:0000259" key="2">
    <source>
        <dbReference type="Pfam" id="PF01757"/>
    </source>
</evidence>
<dbReference type="EMBL" id="JAAVTX010000002">
    <property type="protein sequence ID" value="NKE44145.1"/>
    <property type="molecule type" value="Genomic_DNA"/>
</dbReference>
<comment type="caution">
    <text evidence="3">The sequence shown here is derived from an EMBL/GenBank/DDBJ whole genome shotgun (WGS) entry which is preliminary data.</text>
</comment>
<feature type="domain" description="Acyltransferase 3" evidence="2">
    <location>
        <begin position="15"/>
        <end position="369"/>
    </location>
</feature>
<dbReference type="Proteomes" id="UP000765160">
    <property type="component" value="Unassembled WGS sequence"/>
</dbReference>
<name>A0ABX1EUD5_9PROT</name>
<feature type="transmembrane region" description="Helical" evidence="1">
    <location>
        <begin position="317"/>
        <end position="335"/>
    </location>
</feature>
<feature type="transmembrane region" description="Helical" evidence="1">
    <location>
        <begin position="196"/>
        <end position="213"/>
    </location>
</feature>
<organism evidence="3 4">
    <name type="scientific">Falsiroseomonas frigidaquae</name>
    <dbReference type="NCBI Taxonomy" id="487318"/>
    <lineage>
        <taxon>Bacteria</taxon>
        <taxon>Pseudomonadati</taxon>
        <taxon>Pseudomonadota</taxon>
        <taxon>Alphaproteobacteria</taxon>
        <taxon>Acetobacterales</taxon>
        <taxon>Roseomonadaceae</taxon>
        <taxon>Falsiroseomonas</taxon>
    </lineage>
</organism>
<feature type="transmembrane region" description="Helical" evidence="1">
    <location>
        <begin position="21"/>
        <end position="41"/>
    </location>
</feature>
<sequence>MSASTLRRDGPRAEALDIGRGICAVLVVLYHGLLTFQVHGMEEAHRLPVDFSQPWLLAQHLLLGLANGPGYVTFFFVLSGTVLAMSLERDPPVQAGPVLGYLIKRGFRLYPLLVFTAAMAALLQLHYFTMQEFPQATHWFNAQYKIDPADLPAEFVANAQGRSATLNGPAWSIKVEILASAVFPLLYLMTLTARRAAVTALLLLAAMFLAPGRTEQWHYMNIFLFCFFAGALLPRWGAAIAAALGGMQAWPRRLLLAALLLVFLFARRLLAPEVFAPPLVVLLETLGAVTGVVLLMHGRDHALFHATPMRLLARLSFGIYLLHVIVLSVIGHAVLPWLPAQLGPAQALGLGVLITLATLAATVPLAWLLHGVLERPMQQLGRVIAARLGRRRSPVRRPA</sequence>
<keyword evidence="1" id="KW-1133">Transmembrane helix</keyword>
<keyword evidence="4" id="KW-1185">Reference proteome</keyword>
<feature type="transmembrane region" description="Helical" evidence="1">
    <location>
        <begin position="347"/>
        <end position="369"/>
    </location>
</feature>
<protein>
    <submittedName>
        <fullName evidence="3">Acyltransferase</fullName>
    </submittedName>
</protein>
<dbReference type="Pfam" id="PF01757">
    <property type="entry name" value="Acyl_transf_3"/>
    <property type="match status" value="1"/>
</dbReference>
<proteinExistence type="predicted"/>
<keyword evidence="3" id="KW-0012">Acyltransferase</keyword>
<keyword evidence="1" id="KW-0472">Membrane</keyword>
<evidence type="ECO:0000313" key="4">
    <source>
        <dbReference type="Proteomes" id="UP000765160"/>
    </source>
</evidence>
<feature type="transmembrane region" description="Helical" evidence="1">
    <location>
        <begin position="219"/>
        <end position="242"/>
    </location>
</feature>
<dbReference type="InterPro" id="IPR050879">
    <property type="entry name" value="Acyltransferase_3"/>
</dbReference>
<evidence type="ECO:0000313" key="3">
    <source>
        <dbReference type="EMBL" id="NKE44145.1"/>
    </source>
</evidence>
<feature type="transmembrane region" description="Helical" evidence="1">
    <location>
        <begin position="61"/>
        <end position="87"/>
    </location>
</feature>
<dbReference type="RefSeq" id="WP_168047870.1">
    <property type="nucleotide sequence ID" value="NZ_JAATJR010000002.1"/>
</dbReference>
<accession>A0ABX1EUD5</accession>
<gene>
    <name evidence="3" type="ORF">HB662_05115</name>
</gene>
<feature type="transmembrane region" description="Helical" evidence="1">
    <location>
        <begin position="107"/>
        <end position="128"/>
    </location>
</feature>
<reference evidence="3 4" key="1">
    <citation type="submission" date="2020-03" db="EMBL/GenBank/DDBJ databases">
        <title>Roseomonas selenitidurans sp. nov. isolated from soil.</title>
        <authorList>
            <person name="Liu H."/>
        </authorList>
    </citation>
    <scope>NUCLEOTIDE SEQUENCE [LARGE SCALE GENOMIC DNA]</scope>
    <source>
        <strain evidence="3 4">JCM 15073</strain>
    </source>
</reference>